<keyword evidence="1" id="KW-0472">Membrane</keyword>
<dbReference type="RefSeq" id="WP_280142149.1">
    <property type="nucleotide sequence ID" value="NZ_FNZE01000006.1"/>
</dbReference>
<protein>
    <submittedName>
        <fullName evidence="2">Uncharacterized protein</fullName>
    </submittedName>
</protein>
<dbReference type="EMBL" id="FNZE01000006">
    <property type="protein sequence ID" value="SEJ25152.1"/>
    <property type="molecule type" value="Genomic_DNA"/>
</dbReference>
<dbReference type="STRING" id="915471.SAMN05216201_10688"/>
<reference evidence="3" key="1">
    <citation type="submission" date="2016-10" db="EMBL/GenBank/DDBJ databases">
        <authorList>
            <person name="Varghese N."/>
            <person name="Submissions S."/>
        </authorList>
    </citation>
    <scope>NUCLEOTIDE SEQUENCE [LARGE SCALE GENOMIC DNA]</scope>
    <source>
        <strain evidence="3">LMG 25967</strain>
    </source>
</reference>
<evidence type="ECO:0000313" key="3">
    <source>
        <dbReference type="Proteomes" id="UP000242930"/>
    </source>
</evidence>
<keyword evidence="1" id="KW-0812">Transmembrane</keyword>
<gene>
    <name evidence="2" type="ORF">SAMN05216201_10688</name>
</gene>
<keyword evidence="3" id="KW-1185">Reference proteome</keyword>
<proteinExistence type="predicted"/>
<sequence length="44" mass="5045">MRAQATRNNPHRDEQVEIIGCVVSLLLCLAILVVLYSTPWSMFR</sequence>
<organism evidence="2 3">
    <name type="scientific">Pseudomonas linyingensis</name>
    <dbReference type="NCBI Taxonomy" id="915471"/>
    <lineage>
        <taxon>Bacteria</taxon>
        <taxon>Pseudomonadati</taxon>
        <taxon>Pseudomonadota</taxon>
        <taxon>Gammaproteobacteria</taxon>
        <taxon>Pseudomonadales</taxon>
        <taxon>Pseudomonadaceae</taxon>
        <taxon>Pseudomonas</taxon>
    </lineage>
</organism>
<name>A0A1H6XJU1_9PSED</name>
<accession>A0A1H6XJU1</accession>
<evidence type="ECO:0000256" key="1">
    <source>
        <dbReference type="SAM" id="Phobius"/>
    </source>
</evidence>
<keyword evidence="1" id="KW-1133">Transmembrane helix</keyword>
<dbReference type="Proteomes" id="UP000242930">
    <property type="component" value="Unassembled WGS sequence"/>
</dbReference>
<dbReference type="AlphaFoldDB" id="A0A1H6XJU1"/>
<feature type="transmembrane region" description="Helical" evidence="1">
    <location>
        <begin position="16"/>
        <end position="36"/>
    </location>
</feature>
<evidence type="ECO:0000313" key="2">
    <source>
        <dbReference type="EMBL" id="SEJ25152.1"/>
    </source>
</evidence>